<evidence type="ECO:0000256" key="4">
    <source>
        <dbReference type="ARBA" id="ARBA00023163"/>
    </source>
</evidence>
<dbReference type="PANTHER" id="PTHR30346:SF0">
    <property type="entry name" value="HCA OPERON TRANSCRIPTIONAL ACTIVATOR HCAR"/>
    <property type="match status" value="1"/>
</dbReference>
<dbReference type="Gene3D" id="3.40.190.10">
    <property type="entry name" value="Periplasmic binding protein-like II"/>
    <property type="match status" value="2"/>
</dbReference>
<dbReference type="SUPFAM" id="SSF46785">
    <property type="entry name" value="Winged helix' DNA-binding domain"/>
    <property type="match status" value="1"/>
</dbReference>
<proteinExistence type="inferred from homology"/>
<evidence type="ECO:0000313" key="7">
    <source>
        <dbReference type="Proteomes" id="UP000490386"/>
    </source>
</evidence>
<dbReference type="EMBL" id="WBJX01000002">
    <property type="protein sequence ID" value="KAB1638161.1"/>
    <property type="molecule type" value="Genomic_DNA"/>
</dbReference>
<dbReference type="InterPro" id="IPR005119">
    <property type="entry name" value="LysR_subst-bd"/>
</dbReference>
<dbReference type="OrthoDB" id="3636008at2"/>
<evidence type="ECO:0000256" key="2">
    <source>
        <dbReference type="ARBA" id="ARBA00023015"/>
    </source>
</evidence>
<dbReference type="InterPro" id="IPR036390">
    <property type="entry name" value="WH_DNA-bd_sf"/>
</dbReference>
<dbReference type="SUPFAM" id="SSF53850">
    <property type="entry name" value="Periplasmic binding protein-like II"/>
    <property type="match status" value="1"/>
</dbReference>
<dbReference type="GO" id="GO:0003700">
    <property type="term" value="F:DNA-binding transcription factor activity"/>
    <property type="evidence" value="ECO:0007669"/>
    <property type="project" value="InterPro"/>
</dbReference>
<name>A0A7J5B2F5_9MICO</name>
<feature type="domain" description="HTH lysR-type" evidence="5">
    <location>
        <begin position="2"/>
        <end position="59"/>
    </location>
</feature>
<evidence type="ECO:0000256" key="3">
    <source>
        <dbReference type="ARBA" id="ARBA00023125"/>
    </source>
</evidence>
<gene>
    <name evidence="6" type="ORF">F8O03_07045</name>
</gene>
<evidence type="ECO:0000256" key="1">
    <source>
        <dbReference type="ARBA" id="ARBA00009437"/>
    </source>
</evidence>
<organism evidence="6 7">
    <name type="scientific">Pseudoclavibacter terrae</name>
    <dbReference type="NCBI Taxonomy" id="1530195"/>
    <lineage>
        <taxon>Bacteria</taxon>
        <taxon>Bacillati</taxon>
        <taxon>Actinomycetota</taxon>
        <taxon>Actinomycetes</taxon>
        <taxon>Micrococcales</taxon>
        <taxon>Microbacteriaceae</taxon>
        <taxon>Pseudoclavibacter</taxon>
    </lineage>
</organism>
<dbReference type="Pfam" id="PF00126">
    <property type="entry name" value="HTH_1"/>
    <property type="match status" value="1"/>
</dbReference>
<reference evidence="6 7" key="1">
    <citation type="submission" date="2019-09" db="EMBL/GenBank/DDBJ databases">
        <title>Phylogeny of genus Pseudoclavibacter and closely related genus.</title>
        <authorList>
            <person name="Li Y."/>
        </authorList>
    </citation>
    <scope>NUCLEOTIDE SEQUENCE [LARGE SCALE GENOMIC DNA]</scope>
    <source>
        <strain evidence="6 7">THG-MD12</strain>
    </source>
</reference>
<dbReference type="InterPro" id="IPR036388">
    <property type="entry name" value="WH-like_DNA-bd_sf"/>
</dbReference>
<keyword evidence="3" id="KW-0238">DNA-binding</keyword>
<dbReference type="GO" id="GO:0032993">
    <property type="term" value="C:protein-DNA complex"/>
    <property type="evidence" value="ECO:0007669"/>
    <property type="project" value="TreeGrafter"/>
</dbReference>
<keyword evidence="7" id="KW-1185">Reference proteome</keyword>
<keyword evidence="4" id="KW-0804">Transcription</keyword>
<sequence>MFTLVQLECFVAVAEELHFGAAAERLRMTQPPISRQIQQLERELDTQLFVRTSRRVALTEAGRTLLPSARKLIDLSAKAAADVRAVGEGATGTLTVGYTAVAAHSVLPKLLRAAAEELPGLQLILQESVTVDQMDELERGTVDIGLLRPMRDRPGVQSTTVLTERLVLALPRGSRLAEFTGPIFLSDLNDEALLMYSPGGARYFHDLLLSMFVASSSHPRIVQYAGQVPALLALVNAGIGVALIPESATQLAPDGVICRPVADGDRSEPYNRVHLDIAWREDSDNPLVAAVVELMQRNA</sequence>
<dbReference type="Gene3D" id="1.10.10.10">
    <property type="entry name" value="Winged helix-like DNA-binding domain superfamily/Winged helix DNA-binding domain"/>
    <property type="match status" value="1"/>
</dbReference>
<dbReference type="PRINTS" id="PR00039">
    <property type="entry name" value="HTHLYSR"/>
</dbReference>
<dbReference type="FunFam" id="1.10.10.10:FF:000001">
    <property type="entry name" value="LysR family transcriptional regulator"/>
    <property type="match status" value="1"/>
</dbReference>
<protein>
    <submittedName>
        <fullName evidence="6">LysR family transcriptional regulator</fullName>
    </submittedName>
</protein>
<dbReference type="GO" id="GO:0003677">
    <property type="term" value="F:DNA binding"/>
    <property type="evidence" value="ECO:0007669"/>
    <property type="project" value="UniProtKB-KW"/>
</dbReference>
<comment type="caution">
    <text evidence="6">The sequence shown here is derived from an EMBL/GenBank/DDBJ whole genome shotgun (WGS) entry which is preliminary data.</text>
</comment>
<evidence type="ECO:0000259" key="5">
    <source>
        <dbReference type="PROSITE" id="PS50931"/>
    </source>
</evidence>
<keyword evidence="2" id="KW-0805">Transcription regulation</keyword>
<dbReference type="InterPro" id="IPR000847">
    <property type="entry name" value="LysR_HTH_N"/>
</dbReference>
<comment type="similarity">
    <text evidence="1">Belongs to the LysR transcriptional regulatory family.</text>
</comment>
<dbReference type="PROSITE" id="PS50931">
    <property type="entry name" value="HTH_LYSR"/>
    <property type="match status" value="1"/>
</dbReference>
<evidence type="ECO:0000313" key="6">
    <source>
        <dbReference type="EMBL" id="KAB1638161.1"/>
    </source>
</evidence>
<dbReference type="AlphaFoldDB" id="A0A7J5B2F5"/>
<dbReference type="Proteomes" id="UP000490386">
    <property type="component" value="Unassembled WGS sequence"/>
</dbReference>
<accession>A0A7J5B2F5</accession>
<dbReference type="RefSeq" id="WP_104311687.1">
    <property type="nucleotide sequence ID" value="NZ_CANKVH010000001.1"/>
</dbReference>
<dbReference type="Pfam" id="PF03466">
    <property type="entry name" value="LysR_substrate"/>
    <property type="match status" value="1"/>
</dbReference>
<dbReference type="PANTHER" id="PTHR30346">
    <property type="entry name" value="TRANSCRIPTIONAL DUAL REGULATOR HCAR-RELATED"/>
    <property type="match status" value="1"/>
</dbReference>